<dbReference type="RefSeq" id="WP_211242134.1">
    <property type="nucleotide sequence ID" value="NZ_SUPL01000003.1"/>
</dbReference>
<comment type="caution">
    <text evidence="1">The sequence shown here is derived from an EMBL/GenBank/DDBJ whole genome shotgun (WGS) entry which is preliminary data.</text>
</comment>
<organism evidence="1 2">
    <name type="scientific">Pontimicrobium aquaticum</name>
    <dbReference type="NCBI Taxonomy" id="2565367"/>
    <lineage>
        <taxon>Bacteria</taxon>
        <taxon>Pseudomonadati</taxon>
        <taxon>Bacteroidota</taxon>
        <taxon>Flavobacteriia</taxon>
        <taxon>Flavobacteriales</taxon>
        <taxon>Flavobacteriaceae</taxon>
        <taxon>Pontimicrobium</taxon>
    </lineage>
</organism>
<proteinExistence type="predicted"/>
<accession>A0A4U0EWH7</accession>
<keyword evidence="2" id="KW-1185">Reference proteome</keyword>
<reference evidence="1 2" key="1">
    <citation type="submission" date="2019-04" db="EMBL/GenBank/DDBJ databases">
        <title>Lacinutrix sp. nov., isolated from marine water.</title>
        <authorList>
            <person name="Kim W."/>
        </authorList>
    </citation>
    <scope>NUCLEOTIDE SEQUENCE [LARGE SCALE GENOMIC DNA]</scope>
    <source>
        <strain evidence="1 2">CAU 1491</strain>
    </source>
</reference>
<gene>
    <name evidence="1" type="ORF">E5167_05905</name>
</gene>
<evidence type="ECO:0000313" key="1">
    <source>
        <dbReference type="EMBL" id="TJY36200.1"/>
    </source>
</evidence>
<sequence>MARTNPRNVNDTIFRYREMYFKRLISDSIVGVKGHWYMYVNDKENVFYEDIYDGNKLIRKNNQDSIIRLYDLDKYPDFKKNHFWSHNTLYGKQFEFKFMLNNMDSYSTKRLNDTIIDNKNCYQVLIVLEDKMTMPGFATKLEDDKGSISKSIYYIDKQTNYPIRMKEEFYSTNNPEQKMFFDQTYYDIAFNLKINEDKQFNTSLESIKGYKIIEMKPE</sequence>
<name>A0A4U0EWH7_9FLAO</name>
<evidence type="ECO:0000313" key="2">
    <source>
        <dbReference type="Proteomes" id="UP000307657"/>
    </source>
</evidence>
<dbReference type="AlphaFoldDB" id="A0A4U0EWH7"/>
<dbReference type="Proteomes" id="UP000307657">
    <property type="component" value="Unassembled WGS sequence"/>
</dbReference>
<protein>
    <submittedName>
        <fullName evidence="1">Uncharacterized protein</fullName>
    </submittedName>
</protein>
<dbReference type="EMBL" id="SUPL01000003">
    <property type="protein sequence ID" value="TJY36200.1"/>
    <property type="molecule type" value="Genomic_DNA"/>
</dbReference>